<dbReference type="InterPro" id="IPR054710">
    <property type="entry name" value="Tri101-like_N"/>
</dbReference>
<name>A0A081CI78_PSEA2</name>
<evidence type="ECO:0000313" key="4">
    <source>
        <dbReference type="Proteomes" id="UP000053758"/>
    </source>
</evidence>
<dbReference type="Proteomes" id="UP000053758">
    <property type="component" value="Unassembled WGS sequence"/>
</dbReference>
<evidence type="ECO:0000259" key="2">
    <source>
        <dbReference type="Pfam" id="PF22664"/>
    </source>
</evidence>
<dbReference type="PANTHER" id="PTHR31896:SF64">
    <property type="entry name" value="TRICHOTHECENE 3-O-ACETYLTRANSFERASE"/>
    <property type="match status" value="1"/>
</dbReference>
<dbReference type="Pfam" id="PF22664">
    <property type="entry name" value="TRI-like_N"/>
    <property type="match status" value="1"/>
</dbReference>
<protein>
    <submittedName>
        <fullName evidence="3">Acetyltransferase</fullName>
    </submittedName>
</protein>
<dbReference type="HOGENOM" id="CLU_026450_5_0_1"/>
<evidence type="ECO:0000313" key="3">
    <source>
        <dbReference type="EMBL" id="GAK66374.1"/>
    </source>
</evidence>
<evidence type="ECO:0000256" key="1">
    <source>
        <dbReference type="ARBA" id="ARBA00022679"/>
    </source>
</evidence>
<proteinExistence type="predicted"/>
<dbReference type="RefSeq" id="XP_014655619.1">
    <property type="nucleotide sequence ID" value="XM_014800133.1"/>
</dbReference>
<feature type="domain" description="Trichothecene 3-O-acetyltransferase-like N-terminal" evidence="2">
    <location>
        <begin position="56"/>
        <end position="214"/>
    </location>
</feature>
<accession>A0A081CI78</accession>
<dbReference type="InterPro" id="IPR023213">
    <property type="entry name" value="CAT-like_dom_sf"/>
</dbReference>
<sequence length="491" mass="53297">MSCFISSTVCRFMNEKLPSCWLLASLNDSTASLLAVNHLHDMLLDVLGSQPSLFKLYTQIAFVFALDDGASNRHQVASALRRGLDSLAAQLPWLRGNVRNENSKPGCSGSYRIVESTEIPLVVADLRKAGSTVTLNALQSTQYPFSLLDESLIAPCMTLNLPGSKIGLVAETGPVLALQANFITGGLILTVAAQHNVMDMAGMAAVVTWLSRACNGTSLSDEELVIANIDKSKILTLHDGTWEPNQAWLERLQAKSAAPLSIPTVAPEIWWGYVAFSIESVAALKSIATDTKDTDINYISSDDAVCAFIWKHLSRARAARIEAKSATVFARAVDLRSRMAVPLTYPGTLTNMAYSESLLYSISEEPLGKIAAKLRSELNSPKLSEDTRALATVLDRLQDKGSINITAPVDPSTGIMLSSWAFAKLDQLDFGMGLGMPLAVRRPAFTPVESLMYIMPKSPSHGAVVGMCLREEDWTQLEQDSGWIEHAMYLG</sequence>
<organism evidence="3">
    <name type="scientific">Pseudozyma antarctica</name>
    <name type="common">Yeast</name>
    <name type="synonym">Candida antarctica</name>
    <dbReference type="NCBI Taxonomy" id="84753"/>
    <lineage>
        <taxon>Eukaryota</taxon>
        <taxon>Fungi</taxon>
        <taxon>Dikarya</taxon>
        <taxon>Basidiomycota</taxon>
        <taxon>Ustilaginomycotina</taxon>
        <taxon>Ustilaginomycetes</taxon>
        <taxon>Ustilaginales</taxon>
        <taxon>Ustilaginaceae</taxon>
        <taxon>Moesziomyces</taxon>
    </lineage>
</organism>
<dbReference type="AlphaFoldDB" id="A0A081CI78"/>
<dbReference type="Gene3D" id="3.30.559.10">
    <property type="entry name" value="Chloramphenicol acetyltransferase-like domain"/>
    <property type="match status" value="2"/>
</dbReference>
<dbReference type="GO" id="GO:0016740">
    <property type="term" value="F:transferase activity"/>
    <property type="evidence" value="ECO:0007669"/>
    <property type="project" value="UniProtKB-KW"/>
</dbReference>
<keyword evidence="4" id="KW-1185">Reference proteome</keyword>
<keyword evidence="1 3" id="KW-0808">Transferase</keyword>
<dbReference type="GeneID" id="26305318"/>
<gene>
    <name evidence="3" type="ORF">PAN0_012c4596</name>
</gene>
<dbReference type="PANTHER" id="PTHR31896">
    <property type="entry name" value="FAMILY REGULATORY PROTEIN, PUTATIVE (AFU_ORTHOLOGUE AFUA_3G14730)-RELATED"/>
    <property type="match status" value="1"/>
</dbReference>
<dbReference type="InterPro" id="IPR051283">
    <property type="entry name" value="Sec_Metabolite_Acyltrans"/>
</dbReference>
<reference evidence="3" key="1">
    <citation type="submission" date="2014-07" db="EMBL/GenBank/DDBJ databases">
        <title>Draft genome sequence of the yeast Pseudozyma antarctica JCM 10317 known as a producer of lipase B which used in a wide range of industrial applications.</title>
        <authorList>
            <person name="Morita T."/>
            <person name="Saika A."/>
            <person name="Koike H."/>
        </authorList>
    </citation>
    <scope>NUCLEOTIDE SEQUENCE</scope>
    <source>
        <strain evidence="3">JCM 10317</strain>
    </source>
</reference>
<dbReference type="EMBL" id="DF830079">
    <property type="protein sequence ID" value="GAK66374.1"/>
    <property type="molecule type" value="Genomic_DNA"/>
</dbReference>